<feature type="chain" id="PRO_5002545617" description="Extracellular membrane protein CFEM domain-containing protein" evidence="1">
    <location>
        <begin position="21"/>
        <end position="95"/>
    </location>
</feature>
<sequence length="95" mass="10640">MKRTLTALATLLAAPISVLASPSPDPAAPATSPNVAHSARMGVWSWCSPQFSCQSDEECRMQFDCYAMAEDHLDQNIVCKDYWVWKQCLAYEKVR</sequence>
<name>A0A0G2IYF3_9EURO</name>
<accession>A0A0G2IYF3</accession>
<evidence type="ECO:0008006" key="4">
    <source>
        <dbReference type="Google" id="ProtNLM"/>
    </source>
</evidence>
<dbReference type="VEuPathDB" id="FungiDB:EMCG_04808"/>
<proteinExistence type="predicted"/>
<feature type="signal peptide" evidence="1">
    <location>
        <begin position="1"/>
        <end position="20"/>
    </location>
</feature>
<evidence type="ECO:0000313" key="3">
    <source>
        <dbReference type="Proteomes" id="UP000034164"/>
    </source>
</evidence>
<organism evidence="2 3">
    <name type="scientific">[Emmonsia] crescens</name>
    <dbReference type="NCBI Taxonomy" id="73230"/>
    <lineage>
        <taxon>Eukaryota</taxon>
        <taxon>Fungi</taxon>
        <taxon>Dikarya</taxon>
        <taxon>Ascomycota</taxon>
        <taxon>Pezizomycotina</taxon>
        <taxon>Eurotiomycetes</taxon>
        <taxon>Eurotiomycetidae</taxon>
        <taxon>Onygenales</taxon>
        <taxon>Ajellomycetaceae</taxon>
        <taxon>Emergomyces</taxon>
    </lineage>
</organism>
<dbReference type="Proteomes" id="UP000034164">
    <property type="component" value="Unassembled WGS sequence"/>
</dbReference>
<evidence type="ECO:0000256" key="1">
    <source>
        <dbReference type="SAM" id="SignalP"/>
    </source>
</evidence>
<evidence type="ECO:0000313" key="2">
    <source>
        <dbReference type="EMBL" id="KKZ60529.1"/>
    </source>
</evidence>
<keyword evidence="1" id="KW-0732">Signal</keyword>
<gene>
    <name evidence="2" type="ORF">EMCG_04808</name>
</gene>
<comment type="caution">
    <text evidence="2">The sequence shown here is derived from an EMBL/GenBank/DDBJ whole genome shotgun (WGS) entry which is preliminary data.</text>
</comment>
<dbReference type="AlphaFoldDB" id="A0A0G2IYF3"/>
<protein>
    <recommendedName>
        <fullName evidence="4">Extracellular membrane protein CFEM domain-containing protein</fullName>
    </recommendedName>
</protein>
<reference evidence="3" key="1">
    <citation type="journal article" date="2015" name="PLoS Genet.">
        <title>The dynamic genome and transcriptome of the human fungal pathogen Blastomyces and close relative Emmonsia.</title>
        <authorList>
            <person name="Munoz J.F."/>
            <person name="Gauthier G.M."/>
            <person name="Desjardins C.A."/>
            <person name="Gallo J.E."/>
            <person name="Holder J."/>
            <person name="Sullivan T.D."/>
            <person name="Marty A.J."/>
            <person name="Carmen J.C."/>
            <person name="Chen Z."/>
            <person name="Ding L."/>
            <person name="Gujja S."/>
            <person name="Magrini V."/>
            <person name="Misas E."/>
            <person name="Mitreva M."/>
            <person name="Priest M."/>
            <person name="Saif S."/>
            <person name="Whiston E.A."/>
            <person name="Young S."/>
            <person name="Zeng Q."/>
            <person name="Goldman W.E."/>
            <person name="Mardis E.R."/>
            <person name="Taylor J.W."/>
            <person name="McEwen J.G."/>
            <person name="Clay O.K."/>
            <person name="Klein B.S."/>
            <person name="Cuomo C.A."/>
        </authorList>
    </citation>
    <scope>NUCLEOTIDE SEQUENCE [LARGE SCALE GENOMIC DNA]</scope>
    <source>
        <strain evidence="3">UAMH 3008</strain>
    </source>
</reference>
<dbReference type="EMBL" id="LCZI01001528">
    <property type="protein sequence ID" value="KKZ60529.1"/>
    <property type="molecule type" value="Genomic_DNA"/>
</dbReference>